<dbReference type="Proteomes" id="UP000037046">
    <property type="component" value="Unassembled WGS sequence"/>
</dbReference>
<accession>A0A0L6CX40</accession>
<reference evidence="3" key="1">
    <citation type="submission" date="2015-07" db="EMBL/GenBank/DDBJ databases">
        <title>Draft Genome Sequence of Roseovarius tolerans EL-164, a producer of N-Acylated Alanine Methyl Esters (NAMEs).</title>
        <authorList>
            <person name="Voget S."/>
            <person name="Bruns H."/>
            <person name="Wagner-Doebler I."/>
            <person name="Schulz S."/>
            <person name="Daniel R."/>
        </authorList>
    </citation>
    <scope>NUCLEOTIDE SEQUENCE [LARGE SCALE GENOMIC DNA]</scope>
    <source>
        <strain evidence="3">EL-164</strain>
    </source>
</reference>
<evidence type="ECO:0000313" key="2">
    <source>
        <dbReference type="EMBL" id="KNX42331.1"/>
    </source>
</evidence>
<dbReference type="Gene3D" id="3.30.2310.20">
    <property type="entry name" value="RelE-like"/>
    <property type="match status" value="1"/>
</dbReference>
<protein>
    <submittedName>
        <fullName evidence="2">Plasmid stabilization system protein</fullName>
    </submittedName>
</protein>
<keyword evidence="1" id="KW-1277">Toxin-antitoxin system</keyword>
<sequence>MPTDYRFSRRAAERLTEIATWTQSTFGPTQAERYETLLIDRLTALVEGRAQPRPLSRLTGAAHHDALMTLKVGRHLLILLPEPDTWVVIDILHDAQNLTTRDFDQEES</sequence>
<dbReference type="InterPro" id="IPR007712">
    <property type="entry name" value="RelE/ParE_toxin"/>
</dbReference>
<proteinExistence type="predicted"/>
<dbReference type="AlphaFoldDB" id="A0A0L6CX40"/>
<gene>
    <name evidence="2" type="ORF">ROTO_10290</name>
</gene>
<comment type="caution">
    <text evidence="2">The sequence shown here is derived from an EMBL/GenBank/DDBJ whole genome shotgun (WGS) entry which is preliminary data.</text>
</comment>
<dbReference type="EMBL" id="LGVV01000009">
    <property type="protein sequence ID" value="KNX42331.1"/>
    <property type="molecule type" value="Genomic_DNA"/>
</dbReference>
<keyword evidence="3" id="KW-1185">Reference proteome</keyword>
<dbReference type="PATRIC" id="fig|74031.6.peg.1054"/>
<organism evidence="2 3">
    <name type="scientific">Roseovarius tolerans</name>
    <dbReference type="NCBI Taxonomy" id="74031"/>
    <lineage>
        <taxon>Bacteria</taxon>
        <taxon>Pseudomonadati</taxon>
        <taxon>Pseudomonadota</taxon>
        <taxon>Alphaproteobacteria</taxon>
        <taxon>Rhodobacterales</taxon>
        <taxon>Roseobacteraceae</taxon>
        <taxon>Roseovarius</taxon>
    </lineage>
</organism>
<dbReference type="Pfam" id="PF05016">
    <property type="entry name" value="ParE_toxin"/>
    <property type="match status" value="1"/>
</dbReference>
<dbReference type="InterPro" id="IPR035093">
    <property type="entry name" value="RelE/ParE_toxin_dom_sf"/>
</dbReference>
<evidence type="ECO:0000313" key="3">
    <source>
        <dbReference type="Proteomes" id="UP000037046"/>
    </source>
</evidence>
<dbReference type="OrthoDB" id="7707733at2"/>
<evidence type="ECO:0000256" key="1">
    <source>
        <dbReference type="ARBA" id="ARBA00022649"/>
    </source>
</evidence>
<name>A0A0L6CX40_9RHOB</name>
<dbReference type="RefSeq" id="WP_082237445.1">
    <property type="nucleotide sequence ID" value="NZ_CP118494.1"/>
</dbReference>